<dbReference type="SUPFAM" id="SSF54913">
    <property type="entry name" value="GlnB-like"/>
    <property type="match status" value="1"/>
</dbReference>
<dbReference type="InterPro" id="IPR011322">
    <property type="entry name" value="N-reg_PII-like_a/b"/>
</dbReference>
<dbReference type="Gene3D" id="3.30.70.120">
    <property type="match status" value="1"/>
</dbReference>
<sequence>MKLLLITAITEFEKDVKNILVKSGAKSFTYHEVRGFKNEKDSNVLENWFASSYSETESLLFTVFVSAENSVQILEKVKEFNAKQESLSNIHIALVALEEQF</sequence>
<dbReference type="AlphaFoldDB" id="A0A1H5T180"/>
<protein>
    <recommendedName>
        <fullName evidence="3">Nitrogen regulatory protein P-II</fullName>
    </recommendedName>
</protein>
<gene>
    <name evidence="1" type="ORF">SAMN05421847_0331</name>
</gene>
<dbReference type="Proteomes" id="UP000236738">
    <property type="component" value="Unassembled WGS sequence"/>
</dbReference>
<dbReference type="InterPro" id="IPR015867">
    <property type="entry name" value="N-reg_PII/ATP_PRibTrfase_C"/>
</dbReference>
<organism evidence="1 2">
    <name type="scientific">Halpernia humi</name>
    <dbReference type="NCBI Taxonomy" id="493375"/>
    <lineage>
        <taxon>Bacteria</taxon>
        <taxon>Pseudomonadati</taxon>
        <taxon>Bacteroidota</taxon>
        <taxon>Flavobacteriia</taxon>
        <taxon>Flavobacteriales</taxon>
        <taxon>Weeksellaceae</taxon>
        <taxon>Chryseobacterium group</taxon>
        <taxon>Halpernia</taxon>
    </lineage>
</organism>
<accession>A0A1H5T180</accession>
<dbReference type="EMBL" id="FNUS01000001">
    <property type="protein sequence ID" value="SEF56583.1"/>
    <property type="molecule type" value="Genomic_DNA"/>
</dbReference>
<dbReference type="OrthoDB" id="1524637at2"/>
<dbReference type="RefSeq" id="WP_103912370.1">
    <property type="nucleotide sequence ID" value="NZ_FNUS01000001.1"/>
</dbReference>
<name>A0A1H5T180_9FLAO</name>
<dbReference type="GO" id="GO:0030234">
    <property type="term" value="F:enzyme regulator activity"/>
    <property type="evidence" value="ECO:0007669"/>
    <property type="project" value="InterPro"/>
</dbReference>
<evidence type="ECO:0000313" key="1">
    <source>
        <dbReference type="EMBL" id="SEF56583.1"/>
    </source>
</evidence>
<dbReference type="Pfam" id="PF00543">
    <property type="entry name" value="P-II"/>
    <property type="match status" value="1"/>
</dbReference>
<dbReference type="GO" id="GO:0006808">
    <property type="term" value="P:regulation of nitrogen utilization"/>
    <property type="evidence" value="ECO:0007669"/>
    <property type="project" value="InterPro"/>
</dbReference>
<proteinExistence type="predicted"/>
<evidence type="ECO:0000313" key="2">
    <source>
        <dbReference type="Proteomes" id="UP000236738"/>
    </source>
</evidence>
<reference evidence="2" key="1">
    <citation type="submission" date="2016-10" db="EMBL/GenBank/DDBJ databases">
        <authorList>
            <person name="Varghese N."/>
            <person name="Submissions S."/>
        </authorList>
    </citation>
    <scope>NUCLEOTIDE SEQUENCE [LARGE SCALE GENOMIC DNA]</scope>
    <source>
        <strain evidence="2">DSM 21580</strain>
    </source>
</reference>
<evidence type="ECO:0008006" key="3">
    <source>
        <dbReference type="Google" id="ProtNLM"/>
    </source>
</evidence>
<dbReference type="InterPro" id="IPR002187">
    <property type="entry name" value="N-reg_PII"/>
</dbReference>
<keyword evidence="2" id="KW-1185">Reference proteome</keyword>